<comment type="pathway">
    <text evidence="2 13">tRNA modification; tRNA-queuosine biosynthesis.</text>
</comment>
<sequence>MLTSDFNYNLPKELIAQTPATPRDSSRLMLVDRERKIFQHENSFAEICKYLRAGDLVVWNNTKVFKARLRGTVMLDEEVAGVPNHPLAPSLKRTGKFECTDVIFNAPKVEIFLTRPMENPGVWRALAKPGKKLRLGMRVVFADDFFAEVMFKNDDGTVDLQFNDSDAIVRAKANKYGEVPTPPYISVIPTAKEESLSQSFVGGDPSSRLSRESSLGMTSEYVAERYQTVYAKYEGSVAAPTAGFHFTEELIERLKKQGVEFAEVTLHVGLGTFLPVKTEKVEDHKMHAEWVEITDKNAGLINAAKASGRRVVAVGTTTVRTLEGVAQKFDGQVTPYDGDINIFITPGFKFQVVDALITNFHLPESTLLMLVSAFAGDREFVLKCYAEAIKAKYRFYSFGDAMLII</sequence>
<dbReference type="GO" id="GO:0051075">
    <property type="term" value="F:S-adenosylmethionine:tRNA ribosyltransferase-isomerase activity"/>
    <property type="evidence" value="ECO:0007669"/>
    <property type="project" value="UniProtKB-EC"/>
</dbReference>
<protein>
    <recommendedName>
        <fullName evidence="11 13">S-adenosylmethionine:tRNA ribosyltransferase-isomerase</fullName>
        <ecNumber evidence="10 13">2.4.99.17</ecNumber>
    </recommendedName>
    <alternativeName>
        <fullName evidence="12 13">Queuosine biosynthesis protein QueA</fullName>
    </alternativeName>
</protein>
<dbReference type="InterPro" id="IPR003699">
    <property type="entry name" value="QueA"/>
</dbReference>
<evidence type="ECO:0000256" key="4">
    <source>
        <dbReference type="ARBA" id="ARBA00022490"/>
    </source>
</evidence>
<comment type="similarity">
    <text evidence="9 13">Belongs to the QueA family.</text>
</comment>
<keyword evidence="6 13" id="KW-0949">S-adenosyl-L-methionine</keyword>
<evidence type="ECO:0000256" key="2">
    <source>
        <dbReference type="ARBA" id="ARBA00004691"/>
    </source>
</evidence>
<evidence type="ECO:0000313" key="14">
    <source>
        <dbReference type="EMBL" id="OGH88819.1"/>
    </source>
</evidence>
<evidence type="ECO:0000256" key="5">
    <source>
        <dbReference type="ARBA" id="ARBA00022679"/>
    </source>
</evidence>
<dbReference type="SUPFAM" id="SSF111337">
    <property type="entry name" value="QueA-like"/>
    <property type="match status" value="1"/>
</dbReference>
<dbReference type="NCBIfam" id="TIGR00113">
    <property type="entry name" value="queA"/>
    <property type="match status" value="1"/>
</dbReference>
<dbReference type="GO" id="GO:0005737">
    <property type="term" value="C:cytoplasm"/>
    <property type="evidence" value="ECO:0007669"/>
    <property type="project" value="UniProtKB-SubCell"/>
</dbReference>
<evidence type="ECO:0000256" key="6">
    <source>
        <dbReference type="ARBA" id="ARBA00022691"/>
    </source>
</evidence>
<dbReference type="PANTHER" id="PTHR30307:SF0">
    <property type="entry name" value="S-ADENOSYLMETHIONINE:TRNA RIBOSYLTRANSFERASE-ISOMERASE"/>
    <property type="match status" value="1"/>
</dbReference>
<name>A0A1F6NY17_9BACT</name>
<dbReference type="FunFam" id="3.40.1780.10:FF:000001">
    <property type="entry name" value="S-adenosylmethionine:tRNA ribosyltransferase-isomerase"/>
    <property type="match status" value="1"/>
</dbReference>
<keyword evidence="4 13" id="KW-0963">Cytoplasm</keyword>
<dbReference type="Proteomes" id="UP000177907">
    <property type="component" value="Unassembled WGS sequence"/>
</dbReference>
<evidence type="ECO:0000313" key="15">
    <source>
        <dbReference type="Proteomes" id="UP000177907"/>
    </source>
</evidence>
<dbReference type="Gene3D" id="2.40.10.240">
    <property type="entry name" value="QueA-like"/>
    <property type="match status" value="1"/>
</dbReference>
<comment type="subunit">
    <text evidence="3 13">Monomer.</text>
</comment>
<keyword evidence="7 13" id="KW-0671">Queuosine biosynthesis</keyword>
<evidence type="ECO:0000256" key="11">
    <source>
        <dbReference type="ARBA" id="ARBA00069325"/>
    </source>
</evidence>
<dbReference type="GO" id="GO:0008616">
    <property type="term" value="P:tRNA queuosine(34) biosynthetic process"/>
    <property type="evidence" value="ECO:0007669"/>
    <property type="project" value="UniProtKB-UniRule"/>
</dbReference>
<dbReference type="STRING" id="1798704.A3J93_01885"/>
<dbReference type="Gene3D" id="3.40.1780.10">
    <property type="entry name" value="QueA-like"/>
    <property type="match status" value="2"/>
</dbReference>
<dbReference type="EMBL" id="MFQZ01000001">
    <property type="protein sequence ID" value="OGH88819.1"/>
    <property type="molecule type" value="Genomic_DNA"/>
</dbReference>
<dbReference type="AlphaFoldDB" id="A0A1F6NY17"/>
<dbReference type="PANTHER" id="PTHR30307">
    <property type="entry name" value="S-ADENOSYLMETHIONINE:TRNA RIBOSYLTRANSFERASE-ISOMERASE"/>
    <property type="match status" value="1"/>
</dbReference>
<comment type="caution">
    <text evidence="14">The sequence shown here is derived from an EMBL/GenBank/DDBJ whole genome shotgun (WGS) entry which is preliminary data.</text>
</comment>
<reference evidence="14 15" key="1">
    <citation type="journal article" date="2016" name="Nat. Commun.">
        <title>Thousands of microbial genomes shed light on interconnected biogeochemical processes in an aquifer system.</title>
        <authorList>
            <person name="Anantharaman K."/>
            <person name="Brown C.T."/>
            <person name="Hug L.A."/>
            <person name="Sharon I."/>
            <person name="Castelle C.J."/>
            <person name="Probst A.J."/>
            <person name="Thomas B.C."/>
            <person name="Singh A."/>
            <person name="Wilkins M.J."/>
            <person name="Karaoz U."/>
            <person name="Brodie E.L."/>
            <person name="Williams K.H."/>
            <person name="Hubbard S.S."/>
            <person name="Banfield J.F."/>
        </authorList>
    </citation>
    <scope>NUCLEOTIDE SEQUENCE [LARGE SCALE GENOMIC DNA]</scope>
</reference>
<dbReference type="UniPathway" id="UPA00392"/>
<comment type="function">
    <text evidence="13">Transfers and isomerizes the ribose moiety from AdoMet to the 7-aminomethyl group of 7-deazaguanine (preQ1-tRNA) to give epoxyqueuosine (oQ-tRNA).</text>
</comment>
<accession>A0A1F6NY17</accession>
<proteinExistence type="inferred from homology"/>
<organism evidence="14 15">
    <name type="scientific">Candidatus Magasanikbacteria bacterium RIFOXYC2_FULL_42_28</name>
    <dbReference type="NCBI Taxonomy" id="1798704"/>
    <lineage>
        <taxon>Bacteria</taxon>
        <taxon>Candidatus Magasanikiibacteriota</taxon>
    </lineage>
</organism>
<dbReference type="Pfam" id="PF02547">
    <property type="entry name" value="Queuosine_synth"/>
    <property type="match status" value="1"/>
</dbReference>
<evidence type="ECO:0000256" key="9">
    <source>
        <dbReference type="ARBA" id="ARBA00061210"/>
    </source>
</evidence>
<evidence type="ECO:0000256" key="12">
    <source>
        <dbReference type="ARBA" id="ARBA00076160"/>
    </source>
</evidence>
<dbReference type="InterPro" id="IPR042119">
    <property type="entry name" value="QueA_dom2"/>
</dbReference>
<dbReference type="EC" id="2.4.99.17" evidence="10 13"/>
<dbReference type="HAMAP" id="MF_00113">
    <property type="entry name" value="QueA"/>
    <property type="match status" value="1"/>
</dbReference>
<comment type="catalytic activity">
    <reaction evidence="8 13">
        <text>7-aminomethyl-7-carbaguanosine(34) in tRNA + S-adenosyl-L-methionine = epoxyqueuosine(34) in tRNA + adenine + L-methionine + 2 H(+)</text>
        <dbReference type="Rhea" id="RHEA:32155"/>
        <dbReference type="Rhea" id="RHEA-COMP:10342"/>
        <dbReference type="Rhea" id="RHEA-COMP:18582"/>
        <dbReference type="ChEBI" id="CHEBI:15378"/>
        <dbReference type="ChEBI" id="CHEBI:16708"/>
        <dbReference type="ChEBI" id="CHEBI:57844"/>
        <dbReference type="ChEBI" id="CHEBI:59789"/>
        <dbReference type="ChEBI" id="CHEBI:82833"/>
        <dbReference type="ChEBI" id="CHEBI:194443"/>
        <dbReference type="EC" id="2.4.99.17"/>
    </reaction>
</comment>
<evidence type="ECO:0000256" key="1">
    <source>
        <dbReference type="ARBA" id="ARBA00004496"/>
    </source>
</evidence>
<evidence type="ECO:0000256" key="3">
    <source>
        <dbReference type="ARBA" id="ARBA00011245"/>
    </source>
</evidence>
<dbReference type="InterPro" id="IPR042118">
    <property type="entry name" value="QueA_dom1"/>
</dbReference>
<dbReference type="InterPro" id="IPR036100">
    <property type="entry name" value="QueA_sf"/>
</dbReference>
<comment type="subcellular location">
    <subcellularLocation>
        <location evidence="1 13">Cytoplasm</location>
    </subcellularLocation>
</comment>
<evidence type="ECO:0000256" key="7">
    <source>
        <dbReference type="ARBA" id="ARBA00022785"/>
    </source>
</evidence>
<keyword evidence="5 13" id="KW-0808">Transferase</keyword>
<gene>
    <name evidence="13" type="primary">queA</name>
    <name evidence="14" type="ORF">A3J93_01885</name>
</gene>
<evidence type="ECO:0000256" key="10">
    <source>
        <dbReference type="ARBA" id="ARBA00066503"/>
    </source>
</evidence>
<evidence type="ECO:0000256" key="8">
    <source>
        <dbReference type="ARBA" id="ARBA00052751"/>
    </source>
</evidence>
<evidence type="ECO:0000256" key="13">
    <source>
        <dbReference type="HAMAP-Rule" id="MF_00113"/>
    </source>
</evidence>